<protein>
    <recommendedName>
        <fullName evidence="8">Acyltransferase 3 domain-containing protein</fullName>
    </recommendedName>
</protein>
<dbReference type="Pfam" id="PF01757">
    <property type="entry name" value="Acyl_transf_3"/>
    <property type="match status" value="1"/>
</dbReference>
<feature type="transmembrane region" description="Helical" evidence="7">
    <location>
        <begin position="41"/>
        <end position="59"/>
    </location>
</feature>
<evidence type="ECO:0000256" key="1">
    <source>
        <dbReference type="ARBA" id="ARBA00004651"/>
    </source>
</evidence>
<evidence type="ECO:0000256" key="3">
    <source>
        <dbReference type="ARBA" id="ARBA00022475"/>
    </source>
</evidence>
<dbReference type="RefSeq" id="WP_077364241.1">
    <property type="nucleotide sequence ID" value="NZ_MQMF01000003.1"/>
</dbReference>
<feature type="transmembrane region" description="Helical" evidence="7">
    <location>
        <begin position="214"/>
        <end position="233"/>
    </location>
</feature>
<feature type="transmembrane region" description="Helical" evidence="7">
    <location>
        <begin position="310"/>
        <end position="328"/>
    </location>
</feature>
<comment type="subcellular location">
    <subcellularLocation>
        <location evidence="1">Cell membrane</location>
        <topology evidence="1">Multi-pass membrane protein</topology>
    </subcellularLocation>
</comment>
<evidence type="ECO:0000256" key="7">
    <source>
        <dbReference type="SAM" id="Phobius"/>
    </source>
</evidence>
<feature type="domain" description="Acyltransferase 3" evidence="8">
    <location>
        <begin position="4"/>
        <end position="328"/>
    </location>
</feature>
<name>A0A1V3G5T9_9BACL</name>
<comment type="similarity">
    <text evidence="2">Belongs to the acyltransferase 3 family.</text>
</comment>
<accession>A0A1V3G5T9</accession>
<evidence type="ECO:0000256" key="6">
    <source>
        <dbReference type="ARBA" id="ARBA00023136"/>
    </source>
</evidence>
<evidence type="ECO:0000256" key="4">
    <source>
        <dbReference type="ARBA" id="ARBA00022692"/>
    </source>
</evidence>
<feature type="transmembrane region" description="Helical" evidence="7">
    <location>
        <begin position="186"/>
        <end position="205"/>
    </location>
</feature>
<evidence type="ECO:0000259" key="8">
    <source>
        <dbReference type="Pfam" id="PF01757"/>
    </source>
</evidence>
<feature type="transmembrane region" description="Helical" evidence="7">
    <location>
        <begin position="245"/>
        <end position="262"/>
    </location>
</feature>
<dbReference type="PANTHER" id="PTHR40074">
    <property type="entry name" value="O-ACETYLTRANSFERASE WECH"/>
    <property type="match status" value="1"/>
</dbReference>
<dbReference type="PANTHER" id="PTHR40074:SF2">
    <property type="entry name" value="O-ACETYLTRANSFERASE WECH"/>
    <property type="match status" value="1"/>
</dbReference>
<gene>
    <name evidence="9" type="ORF">UN64_15125</name>
</gene>
<organism evidence="9 10">
    <name type="scientific">Fictibacillus arsenicus</name>
    <dbReference type="NCBI Taxonomy" id="255247"/>
    <lineage>
        <taxon>Bacteria</taxon>
        <taxon>Bacillati</taxon>
        <taxon>Bacillota</taxon>
        <taxon>Bacilli</taxon>
        <taxon>Bacillales</taxon>
        <taxon>Fictibacillaceae</taxon>
        <taxon>Fictibacillus</taxon>
    </lineage>
</organism>
<feature type="transmembrane region" description="Helical" evidence="7">
    <location>
        <begin position="12"/>
        <end position="35"/>
    </location>
</feature>
<feature type="transmembrane region" description="Helical" evidence="7">
    <location>
        <begin position="79"/>
        <end position="96"/>
    </location>
</feature>
<dbReference type="GO" id="GO:0016413">
    <property type="term" value="F:O-acetyltransferase activity"/>
    <property type="evidence" value="ECO:0007669"/>
    <property type="project" value="TreeGrafter"/>
</dbReference>
<dbReference type="GO" id="GO:0005886">
    <property type="term" value="C:plasma membrane"/>
    <property type="evidence" value="ECO:0007669"/>
    <property type="project" value="UniProtKB-SubCell"/>
</dbReference>
<dbReference type="InterPro" id="IPR002656">
    <property type="entry name" value="Acyl_transf_3_dom"/>
</dbReference>
<reference evidence="9 10" key="1">
    <citation type="submission" date="2016-11" db="EMBL/GenBank/DDBJ databases">
        <authorList>
            <person name="Jaros S."/>
            <person name="Januszkiewicz K."/>
            <person name="Wedrychowicz H."/>
        </authorList>
    </citation>
    <scope>NUCLEOTIDE SEQUENCE [LARGE SCALE GENOMIC DNA]</scope>
    <source>
        <strain evidence="9 10">Con a/3</strain>
    </source>
</reference>
<comment type="caution">
    <text evidence="9">The sequence shown here is derived from an EMBL/GenBank/DDBJ whole genome shotgun (WGS) entry which is preliminary data.</text>
</comment>
<keyword evidence="5 7" id="KW-1133">Transmembrane helix</keyword>
<sequence length="340" mass="39595">MDRIYSIDFIKFFAILAVVIIHIFPLDGFTGYFIIDNIARFAVPFFFAASGYFFAQKMIQKESSFLYLKSYIMKLTKIYLVWLVFYAIYDVLLILLKGNDNLEDLNKYFDKFTLLNLFYYGKGTSGYQLWFLTALIWSTIIVYLFIKFKKIGVLFVLSIVLNLFGLLGQAYTMFFELPVSTTRDALFFGLFYTTLGVVFSINIHLKKLRKISGITYLGLAIICTVIQVMEGYLLDKVLDGSHGEYFFSTILVTAFLFFFALNNKKIGKGVWITKVGGNALGIYIIHVFFLDLFNNVLKYLDIKQLLSENLIWNLFYTFLIFIISYYTYHSLQIVKKELKE</sequence>
<feature type="transmembrane region" description="Helical" evidence="7">
    <location>
        <begin position="127"/>
        <end position="146"/>
    </location>
</feature>
<dbReference type="Proteomes" id="UP000188597">
    <property type="component" value="Unassembled WGS sequence"/>
</dbReference>
<feature type="transmembrane region" description="Helical" evidence="7">
    <location>
        <begin position="153"/>
        <end position="174"/>
    </location>
</feature>
<evidence type="ECO:0000256" key="5">
    <source>
        <dbReference type="ARBA" id="ARBA00022989"/>
    </source>
</evidence>
<keyword evidence="4 7" id="KW-0812">Transmembrane</keyword>
<dbReference type="EMBL" id="MQMF01000003">
    <property type="protein sequence ID" value="OOE10684.1"/>
    <property type="molecule type" value="Genomic_DNA"/>
</dbReference>
<feature type="transmembrane region" description="Helical" evidence="7">
    <location>
        <begin position="269"/>
        <end position="290"/>
    </location>
</feature>
<dbReference type="OrthoDB" id="5808342at2"/>
<keyword evidence="6 7" id="KW-0472">Membrane</keyword>
<evidence type="ECO:0000256" key="2">
    <source>
        <dbReference type="ARBA" id="ARBA00007400"/>
    </source>
</evidence>
<evidence type="ECO:0000313" key="9">
    <source>
        <dbReference type="EMBL" id="OOE10684.1"/>
    </source>
</evidence>
<proteinExistence type="inferred from homology"/>
<keyword evidence="3" id="KW-1003">Cell membrane</keyword>
<evidence type="ECO:0000313" key="10">
    <source>
        <dbReference type="Proteomes" id="UP000188597"/>
    </source>
</evidence>
<dbReference type="GO" id="GO:0009246">
    <property type="term" value="P:enterobacterial common antigen biosynthetic process"/>
    <property type="evidence" value="ECO:0007669"/>
    <property type="project" value="TreeGrafter"/>
</dbReference>
<dbReference type="AlphaFoldDB" id="A0A1V3G5T9"/>